<proteinExistence type="predicted"/>
<evidence type="ECO:0000313" key="2">
    <source>
        <dbReference type="EMBL" id="MBB5155467.1"/>
    </source>
</evidence>
<dbReference type="CDD" id="cd00093">
    <property type="entry name" value="HTH_XRE"/>
    <property type="match status" value="1"/>
</dbReference>
<feature type="domain" description="HTH cro/C1-type" evidence="1">
    <location>
        <begin position="20"/>
        <end position="74"/>
    </location>
</feature>
<accession>A0A840Q681</accession>
<comment type="caution">
    <text evidence="2">The sequence shown here is derived from an EMBL/GenBank/DDBJ whole genome shotgun (WGS) entry which is preliminary data.</text>
</comment>
<name>A0A840Q681_9PSEU</name>
<evidence type="ECO:0000313" key="3">
    <source>
        <dbReference type="Proteomes" id="UP000584374"/>
    </source>
</evidence>
<dbReference type="InterPro" id="IPR010982">
    <property type="entry name" value="Lambda_DNA-bd_dom_sf"/>
</dbReference>
<dbReference type="Gene3D" id="1.10.260.40">
    <property type="entry name" value="lambda repressor-like DNA-binding domains"/>
    <property type="match status" value="1"/>
</dbReference>
<dbReference type="Pfam" id="PF19054">
    <property type="entry name" value="DUF5753"/>
    <property type="match status" value="1"/>
</dbReference>
<evidence type="ECO:0000259" key="1">
    <source>
        <dbReference type="PROSITE" id="PS50943"/>
    </source>
</evidence>
<dbReference type="InterPro" id="IPR001387">
    <property type="entry name" value="Cro/C1-type_HTH"/>
</dbReference>
<dbReference type="RefSeq" id="WP_184726797.1">
    <property type="nucleotide sequence ID" value="NZ_JACHIW010000001.1"/>
</dbReference>
<dbReference type="EMBL" id="JACHIW010000001">
    <property type="protein sequence ID" value="MBB5155467.1"/>
    <property type="molecule type" value="Genomic_DNA"/>
</dbReference>
<protein>
    <submittedName>
        <fullName evidence="2">Transcriptional regulator with XRE-family HTH domain</fullName>
    </submittedName>
</protein>
<dbReference type="Pfam" id="PF13560">
    <property type="entry name" value="HTH_31"/>
    <property type="match status" value="1"/>
</dbReference>
<dbReference type="PROSITE" id="PS50943">
    <property type="entry name" value="HTH_CROC1"/>
    <property type="match status" value="1"/>
</dbReference>
<keyword evidence="3" id="KW-1185">Reference proteome</keyword>
<reference evidence="2 3" key="1">
    <citation type="submission" date="2020-08" db="EMBL/GenBank/DDBJ databases">
        <title>Sequencing the genomes of 1000 actinobacteria strains.</title>
        <authorList>
            <person name="Klenk H.-P."/>
        </authorList>
    </citation>
    <scope>NUCLEOTIDE SEQUENCE [LARGE SCALE GENOMIC DNA]</scope>
    <source>
        <strain evidence="2 3">DSM 45584</strain>
    </source>
</reference>
<dbReference type="AlphaFoldDB" id="A0A840Q681"/>
<organism evidence="2 3">
    <name type="scientific">Saccharopolyspora phatthalungensis</name>
    <dbReference type="NCBI Taxonomy" id="664693"/>
    <lineage>
        <taxon>Bacteria</taxon>
        <taxon>Bacillati</taxon>
        <taxon>Actinomycetota</taxon>
        <taxon>Actinomycetes</taxon>
        <taxon>Pseudonocardiales</taxon>
        <taxon>Pseudonocardiaceae</taxon>
        <taxon>Saccharopolyspora</taxon>
    </lineage>
</organism>
<dbReference type="SMART" id="SM00530">
    <property type="entry name" value="HTH_XRE"/>
    <property type="match status" value="1"/>
</dbReference>
<dbReference type="InterPro" id="IPR043917">
    <property type="entry name" value="DUF5753"/>
</dbReference>
<gene>
    <name evidence="2" type="ORF">BJ970_003001</name>
</gene>
<dbReference type="Proteomes" id="UP000584374">
    <property type="component" value="Unassembled WGS sequence"/>
</dbReference>
<dbReference type="SUPFAM" id="SSF47413">
    <property type="entry name" value="lambda repressor-like DNA-binding domains"/>
    <property type="match status" value="1"/>
</dbReference>
<dbReference type="GO" id="GO:0003677">
    <property type="term" value="F:DNA binding"/>
    <property type="evidence" value="ECO:0007669"/>
    <property type="project" value="InterPro"/>
</dbReference>
<sequence length="281" mass="31151">MAGRQSRSPKVLRVQLGRELRALRDEVGLSREELADRFGWHATKVSRIEQGQATVAAEEVNNLLDLFEASEETAERVRKLGQEARKRGSYGKVPDWARGYIGMESDADRLRIYDAELVNGLLQTERYAKAVISTSVVVAPAEIDRTVHNRIKRHELLTRENASEVHVILGEAALYRQVGGPDVLKEQLQHLKEVAALPNATLQVLSFAAGEHAALGTGFTLVDLFDVGATYVYLEDLTSSDFWDKRAHTDVYELVFSRLGVAALSERETLAALDAAIARLS</sequence>